<dbReference type="PANTHER" id="PTHR45694:SF18">
    <property type="entry name" value="GLUTAREDOXIN-1-RELATED"/>
    <property type="match status" value="1"/>
</dbReference>
<evidence type="ECO:0000313" key="3">
    <source>
        <dbReference type="Proteomes" id="UP000726737"/>
    </source>
</evidence>
<dbReference type="PROSITE" id="PS51354">
    <property type="entry name" value="GLUTAREDOXIN_2"/>
    <property type="match status" value="1"/>
</dbReference>
<dbReference type="OrthoDB" id="423313at2759"/>
<protein>
    <recommendedName>
        <fullName evidence="1">Glutaredoxin domain-containing protein</fullName>
    </recommendedName>
</protein>
<dbReference type="InterPro" id="IPR002109">
    <property type="entry name" value="Glutaredoxin"/>
</dbReference>
<dbReference type="EMBL" id="JAAAJA010000028">
    <property type="protein sequence ID" value="KAG0265661.1"/>
    <property type="molecule type" value="Genomic_DNA"/>
</dbReference>
<evidence type="ECO:0000313" key="2">
    <source>
        <dbReference type="EMBL" id="KAG0265661.1"/>
    </source>
</evidence>
<reference evidence="2" key="1">
    <citation type="journal article" date="2020" name="Fungal Divers.">
        <title>Resolving the Mortierellaceae phylogeny through synthesis of multi-gene phylogenetics and phylogenomics.</title>
        <authorList>
            <person name="Vandepol N."/>
            <person name="Liber J."/>
            <person name="Desiro A."/>
            <person name="Na H."/>
            <person name="Kennedy M."/>
            <person name="Barry K."/>
            <person name="Grigoriev I.V."/>
            <person name="Miller A.N."/>
            <person name="O'Donnell K."/>
            <person name="Stajich J.E."/>
            <person name="Bonito G."/>
        </authorList>
    </citation>
    <scope>NUCLEOTIDE SEQUENCE</scope>
    <source>
        <strain evidence="2">KOD948</strain>
    </source>
</reference>
<dbReference type="GO" id="GO:0034599">
    <property type="term" value="P:cellular response to oxidative stress"/>
    <property type="evidence" value="ECO:0007669"/>
    <property type="project" value="TreeGrafter"/>
</dbReference>
<dbReference type="Proteomes" id="UP000726737">
    <property type="component" value="Unassembled WGS sequence"/>
</dbReference>
<keyword evidence="3" id="KW-1185">Reference proteome</keyword>
<name>A0A9P6QEZ1_9FUNG</name>
<proteinExistence type="predicted"/>
<dbReference type="GO" id="GO:0005737">
    <property type="term" value="C:cytoplasm"/>
    <property type="evidence" value="ECO:0007669"/>
    <property type="project" value="TreeGrafter"/>
</dbReference>
<dbReference type="GO" id="GO:0015038">
    <property type="term" value="F:glutathione disulfide oxidoreductase activity"/>
    <property type="evidence" value="ECO:0007669"/>
    <property type="project" value="TreeGrafter"/>
</dbReference>
<dbReference type="PANTHER" id="PTHR45694">
    <property type="entry name" value="GLUTAREDOXIN 2"/>
    <property type="match status" value="1"/>
</dbReference>
<evidence type="ECO:0000259" key="1">
    <source>
        <dbReference type="Pfam" id="PF00462"/>
    </source>
</evidence>
<feature type="domain" description="Glutaredoxin" evidence="1">
    <location>
        <begin position="1"/>
        <end position="63"/>
    </location>
</feature>
<dbReference type="AlphaFoldDB" id="A0A9P6QEZ1"/>
<organism evidence="2 3">
    <name type="scientific">Mortierella polycephala</name>
    <dbReference type="NCBI Taxonomy" id="41804"/>
    <lineage>
        <taxon>Eukaryota</taxon>
        <taxon>Fungi</taxon>
        <taxon>Fungi incertae sedis</taxon>
        <taxon>Mucoromycota</taxon>
        <taxon>Mortierellomycotina</taxon>
        <taxon>Mortierellomycetes</taxon>
        <taxon>Mortierellales</taxon>
        <taxon>Mortierellaceae</taxon>
        <taxon>Mortierella</taxon>
    </lineage>
</organism>
<dbReference type="Pfam" id="PF00462">
    <property type="entry name" value="Glutaredoxin"/>
    <property type="match status" value="1"/>
</dbReference>
<sequence>MVFSKSYCPFSKAAKELLKSYTNDFKVMEVDYEDENDNIKKVLTKIAHGHSTFPSIFFVGESIGGKDKLQGLEDRGELKSRLESLGVAMVQ</sequence>
<dbReference type="InterPro" id="IPR036249">
    <property type="entry name" value="Thioredoxin-like_sf"/>
</dbReference>
<dbReference type="SUPFAM" id="SSF52833">
    <property type="entry name" value="Thioredoxin-like"/>
    <property type="match status" value="1"/>
</dbReference>
<comment type="caution">
    <text evidence="2">The sequence shown here is derived from an EMBL/GenBank/DDBJ whole genome shotgun (WGS) entry which is preliminary data.</text>
</comment>
<dbReference type="Gene3D" id="3.40.30.10">
    <property type="entry name" value="Glutaredoxin"/>
    <property type="match status" value="1"/>
</dbReference>
<gene>
    <name evidence="2" type="ORF">BG011_004260</name>
</gene>
<accession>A0A9P6QEZ1</accession>